<feature type="transmembrane region" description="Helical" evidence="1">
    <location>
        <begin position="21"/>
        <end position="47"/>
    </location>
</feature>
<keyword evidence="1" id="KW-0472">Membrane</keyword>
<dbReference type="Proteomes" id="UP000276133">
    <property type="component" value="Unassembled WGS sequence"/>
</dbReference>
<sequence length="107" mass="12828">MMSTKDNDGIYRKKVDFFIIIDLWHSILAFFVSYLDILTKTPIIYLIAILNRLVQKSKLYNQVLIFSIFINKSRLFIDKNSKEKPLIKLILEHDQKIYILNFNLKKF</sequence>
<keyword evidence="1" id="KW-0812">Transmembrane</keyword>
<evidence type="ECO:0000313" key="2">
    <source>
        <dbReference type="EMBL" id="RNA32806.1"/>
    </source>
</evidence>
<reference evidence="2 3" key="1">
    <citation type="journal article" date="2018" name="Sci. Rep.">
        <title>Genomic signatures of local adaptation to the degree of environmental predictability in rotifers.</title>
        <authorList>
            <person name="Franch-Gras L."/>
            <person name="Hahn C."/>
            <person name="Garcia-Roger E.M."/>
            <person name="Carmona M.J."/>
            <person name="Serra M."/>
            <person name="Gomez A."/>
        </authorList>
    </citation>
    <scope>NUCLEOTIDE SEQUENCE [LARGE SCALE GENOMIC DNA]</scope>
    <source>
        <strain evidence="2">HYR1</strain>
    </source>
</reference>
<gene>
    <name evidence="2" type="ORF">BpHYR1_027868</name>
</gene>
<dbReference type="AlphaFoldDB" id="A0A3M7SAF7"/>
<comment type="caution">
    <text evidence="2">The sequence shown here is derived from an EMBL/GenBank/DDBJ whole genome shotgun (WGS) entry which is preliminary data.</text>
</comment>
<protein>
    <submittedName>
        <fullName evidence="2">Uncharacterized protein</fullName>
    </submittedName>
</protein>
<organism evidence="2 3">
    <name type="scientific">Brachionus plicatilis</name>
    <name type="common">Marine rotifer</name>
    <name type="synonym">Brachionus muelleri</name>
    <dbReference type="NCBI Taxonomy" id="10195"/>
    <lineage>
        <taxon>Eukaryota</taxon>
        <taxon>Metazoa</taxon>
        <taxon>Spiralia</taxon>
        <taxon>Gnathifera</taxon>
        <taxon>Rotifera</taxon>
        <taxon>Eurotatoria</taxon>
        <taxon>Monogononta</taxon>
        <taxon>Pseudotrocha</taxon>
        <taxon>Ploima</taxon>
        <taxon>Brachionidae</taxon>
        <taxon>Brachionus</taxon>
    </lineage>
</organism>
<keyword evidence="1" id="KW-1133">Transmembrane helix</keyword>
<proteinExistence type="predicted"/>
<evidence type="ECO:0000256" key="1">
    <source>
        <dbReference type="SAM" id="Phobius"/>
    </source>
</evidence>
<name>A0A3M7SAF7_BRAPC</name>
<dbReference type="EMBL" id="REGN01001745">
    <property type="protein sequence ID" value="RNA32806.1"/>
    <property type="molecule type" value="Genomic_DNA"/>
</dbReference>
<keyword evidence="3" id="KW-1185">Reference proteome</keyword>
<accession>A0A3M7SAF7</accession>
<evidence type="ECO:0000313" key="3">
    <source>
        <dbReference type="Proteomes" id="UP000276133"/>
    </source>
</evidence>